<dbReference type="RefSeq" id="WP_021238140.1">
    <property type="nucleotide sequence ID" value="NZ_ATHO01000076.1"/>
</dbReference>
<dbReference type="Proteomes" id="UP000015525">
    <property type="component" value="Unassembled WGS sequence"/>
</dbReference>
<dbReference type="AlphaFoldDB" id="T0IDU5"/>
<accession>T0IDU5</accession>
<reference evidence="2 3" key="1">
    <citation type="journal article" date="2013" name="Genome Announc.">
        <title>Draft Genome Sequence of Sphingobium quisquiliarum Strain P25T, a Novel Hexachlorocyclohexane (HCH)-Degrading Bacterium Isolated from an HCH Dumpsite.</title>
        <authorList>
            <person name="Kumar Singh A."/>
            <person name="Sangwan N."/>
            <person name="Sharma A."/>
            <person name="Gupta V."/>
            <person name="Khurana J.P."/>
            <person name="Lal R."/>
        </authorList>
    </citation>
    <scope>NUCLEOTIDE SEQUENCE [LARGE SCALE GENOMIC DNA]</scope>
    <source>
        <strain evidence="2 3">P25</strain>
    </source>
</reference>
<dbReference type="EMBL" id="ATHO01000076">
    <property type="protein sequence ID" value="EQB07809.1"/>
    <property type="molecule type" value="Genomic_DNA"/>
</dbReference>
<protein>
    <submittedName>
        <fullName evidence="2">Uncharacterized protein</fullName>
    </submittedName>
</protein>
<keyword evidence="3" id="KW-1185">Reference proteome</keyword>
<evidence type="ECO:0000313" key="2">
    <source>
        <dbReference type="EMBL" id="EQB07809.1"/>
    </source>
</evidence>
<organism evidence="2 3">
    <name type="scientific">Sphingobium quisquiliarum P25</name>
    <dbReference type="NCBI Taxonomy" id="1329909"/>
    <lineage>
        <taxon>Bacteria</taxon>
        <taxon>Pseudomonadati</taxon>
        <taxon>Pseudomonadota</taxon>
        <taxon>Alphaproteobacteria</taxon>
        <taxon>Sphingomonadales</taxon>
        <taxon>Sphingomonadaceae</taxon>
        <taxon>Sphingobium</taxon>
    </lineage>
</organism>
<name>T0IDU5_9SPHN</name>
<comment type="caution">
    <text evidence="2">The sequence shown here is derived from an EMBL/GenBank/DDBJ whole genome shotgun (WGS) entry which is preliminary data.</text>
</comment>
<gene>
    <name evidence="2" type="ORF">L288_09370</name>
</gene>
<evidence type="ECO:0000313" key="3">
    <source>
        <dbReference type="Proteomes" id="UP000015525"/>
    </source>
</evidence>
<evidence type="ECO:0000256" key="1">
    <source>
        <dbReference type="SAM" id="MobiDB-lite"/>
    </source>
</evidence>
<feature type="compositionally biased region" description="Polar residues" evidence="1">
    <location>
        <begin position="7"/>
        <end position="20"/>
    </location>
</feature>
<sequence>MAWGDATQGNQGGSAATPSTPARRYRAKLATVADVNREIQRIYREARSSLIPVDHASKYANILSIIARIHESSDLEARIAALEGGRR</sequence>
<proteinExistence type="predicted"/>
<feature type="region of interest" description="Disordered" evidence="1">
    <location>
        <begin position="1"/>
        <end position="23"/>
    </location>
</feature>
<dbReference type="PATRIC" id="fig|1329909.3.peg.1810"/>